<reference evidence="8 9" key="1">
    <citation type="submission" date="2020-11" db="EMBL/GenBank/DDBJ databases">
        <title>Fusibacter basophilias sp. nov.</title>
        <authorList>
            <person name="Qiu D."/>
        </authorList>
    </citation>
    <scope>NUCLEOTIDE SEQUENCE [LARGE SCALE GENOMIC DNA]</scope>
    <source>
        <strain evidence="8 9">Q10-2</strain>
    </source>
</reference>
<dbReference type="RefSeq" id="WP_194699950.1">
    <property type="nucleotide sequence ID" value="NZ_JADKNH010000001.1"/>
</dbReference>
<keyword evidence="3 5" id="KW-0698">rRNA processing</keyword>
<evidence type="ECO:0000256" key="2">
    <source>
        <dbReference type="ARBA" id="ARBA00022517"/>
    </source>
</evidence>
<accession>A0ABR9ZML1</accession>
<comment type="subcellular location">
    <subcellularLocation>
        <location evidence="5">Cytoplasm</location>
    </subcellularLocation>
</comment>
<dbReference type="InterPro" id="IPR002676">
    <property type="entry name" value="RimM_N"/>
</dbReference>
<feature type="domain" description="Ribosome maturation factor RimM PRC barrel" evidence="7">
    <location>
        <begin position="98"/>
        <end position="165"/>
    </location>
</feature>
<dbReference type="HAMAP" id="MF_00014">
    <property type="entry name" value="Ribosome_mat_RimM"/>
    <property type="match status" value="1"/>
</dbReference>
<keyword evidence="1 5" id="KW-0963">Cytoplasm</keyword>
<evidence type="ECO:0000256" key="3">
    <source>
        <dbReference type="ARBA" id="ARBA00022552"/>
    </source>
</evidence>
<dbReference type="Pfam" id="PF01782">
    <property type="entry name" value="RimM"/>
    <property type="match status" value="1"/>
</dbReference>
<dbReference type="InterPro" id="IPR056792">
    <property type="entry name" value="PRC_RimM"/>
</dbReference>
<name>A0ABR9ZML1_9FIRM</name>
<evidence type="ECO:0000313" key="8">
    <source>
        <dbReference type="EMBL" id="MBF4691707.1"/>
    </source>
</evidence>
<keyword evidence="4 5" id="KW-0143">Chaperone</keyword>
<comment type="domain">
    <text evidence="5">The PRC barrel domain binds ribosomal protein uS19.</text>
</comment>
<dbReference type="NCBIfam" id="TIGR02273">
    <property type="entry name" value="16S_RimM"/>
    <property type="match status" value="1"/>
</dbReference>
<dbReference type="Gene3D" id="2.30.30.240">
    <property type="entry name" value="PRC-barrel domain"/>
    <property type="match status" value="1"/>
</dbReference>
<feature type="domain" description="RimM N-terminal" evidence="6">
    <location>
        <begin position="7"/>
        <end position="87"/>
    </location>
</feature>
<dbReference type="EMBL" id="JADKNH010000001">
    <property type="protein sequence ID" value="MBF4691707.1"/>
    <property type="molecule type" value="Genomic_DNA"/>
</dbReference>
<sequence length="167" mass="19371">MKATFNMGKIVNSHGIKGEVKIYPYTDDLYKFEEFKYLLIEGEGEQKFEVASSRVHKNMVLLKFKAFNDINEIMRFKEKNVYIYREDADDDGDGHYIVDLIGCSIVDDNHENIGILEDVLQNTAQDVYVIKQSNGNIFYLPVVDEFVKQIDINKREIVVHLIEGLIE</sequence>
<dbReference type="Gene3D" id="2.40.30.60">
    <property type="entry name" value="RimM"/>
    <property type="match status" value="1"/>
</dbReference>
<evidence type="ECO:0000256" key="5">
    <source>
        <dbReference type="HAMAP-Rule" id="MF_00014"/>
    </source>
</evidence>
<protein>
    <recommendedName>
        <fullName evidence="5">Ribosome maturation factor RimM</fullName>
    </recommendedName>
</protein>
<dbReference type="PANTHER" id="PTHR33692:SF1">
    <property type="entry name" value="RIBOSOME MATURATION FACTOR RIMM"/>
    <property type="match status" value="1"/>
</dbReference>
<keyword evidence="2 5" id="KW-0690">Ribosome biogenesis</keyword>
<dbReference type="InterPro" id="IPR011033">
    <property type="entry name" value="PRC_barrel-like_sf"/>
</dbReference>
<comment type="subunit">
    <text evidence="5">Binds ribosomal protein uS19.</text>
</comment>
<dbReference type="InterPro" id="IPR009000">
    <property type="entry name" value="Transl_B-barrel_sf"/>
</dbReference>
<dbReference type="InterPro" id="IPR011961">
    <property type="entry name" value="RimM"/>
</dbReference>
<dbReference type="PANTHER" id="PTHR33692">
    <property type="entry name" value="RIBOSOME MATURATION FACTOR RIMM"/>
    <property type="match status" value="1"/>
</dbReference>
<dbReference type="SUPFAM" id="SSF50346">
    <property type="entry name" value="PRC-barrel domain"/>
    <property type="match status" value="1"/>
</dbReference>
<keyword evidence="9" id="KW-1185">Reference proteome</keyword>
<organism evidence="8 9">
    <name type="scientific">Fusibacter ferrireducens</name>
    <dbReference type="NCBI Taxonomy" id="2785058"/>
    <lineage>
        <taxon>Bacteria</taxon>
        <taxon>Bacillati</taxon>
        <taxon>Bacillota</taxon>
        <taxon>Clostridia</taxon>
        <taxon>Eubacteriales</taxon>
        <taxon>Eubacteriales Family XII. Incertae Sedis</taxon>
        <taxon>Fusibacter</taxon>
    </lineage>
</organism>
<dbReference type="InterPro" id="IPR036976">
    <property type="entry name" value="RimM_N_sf"/>
</dbReference>
<comment type="similarity">
    <text evidence="5">Belongs to the RimM family.</text>
</comment>
<proteinExistence type="inferred from homology"/>
<evidence type="ECO:0000259" key="7">
    <source>
        <dbReference type="Pfam" id="PF24986"/>
    </source>
</evidence>
<evidence type="ECO:0000313" key="9">
    <source>
        <dbReference type="Proteomes" id="UP000614200"/>
    </source>
</evidence>
<dbReference type="SUPFAM" id="SSF50447">
    <property type="entry name" value="Translation proteins"/>
    <property type="match status" value="1"/>
</dbReference>
<evidence type="ECO:0000256" key="4">
    <source>
        <dbReference type="ARBA" id="ARBA00023186"/>
    </source>
</evidence>
<gene>
    <name evidence="5 8" type="primary">rimM</name>
    <name evidence="8" type="ORF">ISU02_01180</name>
</gene>
<comment type="caution">
    <text evidence="8">The sequence shown here is derived from an EMBL/GenBank/DDBJ whole genome shotgun (WGS) entry which is preliminary data.</text>
</comment>
<evidence type="ECO:0000256" key="1">
    <source>
        <dbReference type="ARBA" id="ARBA00022490"/>
    </source>
</evidence>
<dbReference type="Pfam" id="PF24986">
    <property type="entry name" value="PRC_RimM"/>
    <property type="match status" value="1"/>
</dbReference>
<dbReference type="Proteomes" id="UP000614200">
    <property type="component" value="Unassembled WGS sequence"/>
</dbReference>
<evidence type="ECO:0000259" key="6">
    <source>
        <dbReference type="Pfam" id="PF01782"/>
    </source>
</evidence>
<comment type="function">
    <text evidence="5">An accessory protein needed during the final step in the assembly of 30S ribosomal subunit, possibly for assembly of the head region. Essential for efficient processing of 16S rRNA. May be needed both before and after RbfA during the maturation of 16S rRNA. It has affinity for free ribosomal 30S subunits but not for 70S ribosomes.</text>
</comment>